<gene>
    <name evidence="2" type="ORF">GHI93_08000</name>
</gene>
<keyword evidence="3" id="KW-1185">Reference proteome</keyword>
<evidence type="ECO:0000313" key="3">
    <source>
        <dbReference type="Proteomes" id="UP000439550"/>
    </source>
</evidence>
<evidence type="ECO:0000259" key="1">
    <source>
        <dbReference type="Pfam" id="PF11195"/>
    </source>
</evidence>
<organism evidence="2 3">
    <name type="scientific">Lactococcus hircilactis</name>
    <dbReference type="NCBI Taxonomy" id="1494462"/>
    <lineage>
        <taxon>Bacteria</taxon>
        <taxon>Bacillati</taxon>
        <taxon>Bacillota</taxon>
        <taxon>Bacilli</taxon>
        <taxon>Lactobacillales</taxon>
        <taxon>Streptococcaceae</taxon>
        <taxon>Lactococcus</taxon>
    </lineage>
</organism>
<dbReference type="InterPro" id="IPR021361">
    <property type="entry name" value="Tad2-like_dom"/>
</dbReference>
<comment type="caution">
    <text evidence="2">The sequence shown here is derived from an EMBL/GenBank/DDBJ whole genome shotgun (WGS) entry which is preliminary data.</text>
</comment>
<dbReference type="AlphaFoldDB" id="A0A7X1Z8M7"/>
<dbReference type="Proteomes" id="UP000439550">
    <property type="component" value="Unassembled WGS sequence"/>
</dbReference>
<sequence length="75" mass="8415">MTFEEILPELKAGKKAVRTKGWSGAENYVKILDHIEDLSVTPYFLISVKGEAKEFSMWAPTACDVLAEDWIVVTP</sequence>
<dbReference type="EMBL" id="WITJ01000010">
    <property type="protein sequence ID" value="MQW39866.1"/>
    <property type="molecule type" value="Genomic_DNA"/>
</dbReference>
<proteinExistence type="predicted"/>
<dbReference type="RefSeq" id="WP_153496531.1">
    <property type="nucleotide sequence ID" value="NZ_CAXYUY010000011.1"/>
</dbReference>
<feature type="domain" description="Thoeris anti-defense 2-like" evidence="1">
    <location>
        <begin position="1"/>
        <end position="73"/>
    </location>
</feature>
<protein>
    <submittedName>
        <fullName evidence="2">DUF2829 domain-containing protein</fullName>
    </submittedName>
</protein>
<dbReference type="OrthoDB" id="9806476at2"/>
<reference evidence="2 3" key="1">
    <citation type="submission" date="2019-10" db="EMBL/GenBank/DDBJ databases">
        <authorList>
            <person name="Dong K."/>
        </authorList>
    </citation>
    <scope>NUCLEOTIDE SEQUENCE [LARGE SCALE GENOMIC DNA]</scope>
    <source>
        <strain evidence="2 3">DSM 28960</strain>
    </source>
</reference>
<dbReference type="Pfam" id="PF11195">
    <property type="entry name" value="Tad2-like"/>
    <property type="match status" value="1"/>
</dbReference>
<name>A0A7X1Z8M7_9LACT</name>
<evidence type="ECO:0000313" key="2">
    <source>
        <dbReference type="EMBL" id="MQW39866.1"/>
    </source>
</evidence>
<accession>A0A7X1Z8M7</accession>